<comment type="catalytic activity">
    <reaction evidence="2">
        <text>2 a mycocerosyl-[mycocerosic acid synthase] + a phenolphthiocerol = a dimycocerosyl phenolphthiocerol + 2 holo-[mycocerosic acid synthase].</text>
        <dbReference type="EC" id="2.3.1.282"/>
    </reaction>
</comment>
<evidence type="ECO:0000256" key="8">
    <source>
        <dbReference type="ARBA" id="ARBA00023315"/>
    </source>
</evidence>
<dbReference type="GO" id="GO:0016746">
    <property type="term" value="F:acyltransferase activity"/>
    <property type="evidence" value="ECO:0007669"/>
    <property type="project" value="UniProtKB-KW"/>
</dbReference>
<sequence length="423" mass="48335">MNRLLTPTEHLMWLSSQNSPENVVLCATIKGMLSVKQLTDALAWVQRRHSRLGLRIVVEQNNRPRFVSENVPNIPLKVIPRQGAEHWCQVVQEELLHPIPWNIGPLLRFVLLQSPNEANLILTFDHCIGDGISAAYLIRDILRYIGEPDSDRSLLPDLPPIDELIETASDTVGQDNKEWTQLPEVALLTHPQQKQDFSDWQLRLLHWNFSHEDTTQLVARCREQQTTVHGAICASFLLALATEKNLQLETVIYCHSPINLRKYLHPPIGENFGEYITRPTTSHTITKSSEFWDLARDVKHKLNLVITEGKLFEDVSRARSLLSNCYQGDRFVDFRNQITVDLAITNMGRLNIPHQFNDLELQELYVTVTGPKTLPIIIGVVTLKGRMCLTWRYPESVLPNASAQRIKLEAMQRLSDAAQTKMI</sequence>
<organism evidence="13 14">
    <name type="scientific">Iningainema tapete BLCC-T55</name>
    <dbReference type="NCBI Taxonomy" id="2748662"/>
    <lineage>
        <taxon>Bacteria</taxon>
        <taxon>Bacillati</taxon>
        <taxon>Cyanobacteriota</taxon>
        <taxon>Cyanophyceae</taxon>
        <taxon>Nostocales</taxon>
        <taxon>Scytonemataceae</taxon>
        <taxon>Iningainema tapete</taxon>
    </lineage>
</organism>
<evidence type="ECO:0000256" key="4">
    <source>
        <dbReference type="ARBA" id="ARBA00006558"/>
    </source>
</evidence>
<accession>A0A8J6XM80</accession>
<evidence type="ECO:0000256" key="7">
    <source>
        <dbReference type="ARBA" id="ARBA00022679"/>
    </source>
</evidence>
<evidence type="ECO:0000256" key="6">
    <source>
        <dbReference type="ARBA" id="ARBA00013449"/>
    </source>
</evidence>
<keyword evidence="14" id="KW-1185">Reference proteome</keyword>
<comment type="catalytic activity">
    <reaction evidence="1">
        <text>2 a mycocerosyl-[mycocerosic acid synthase] + a phthiocerol = a dimycocerosyl phthiocerol + 2 holo-[mycocerosic acid synthase].</text>
        <dbReference type="EC" id="2.3.1.282"/>
    </reaction>
</comment>
<dbReference type="EMBL" id="JACXAE010000080">
    <property type="protein sequence ID" value="MBD2775451.1"/>
    <property type="molecule type" value="Genomic_DNA"/>
</dbReference>
<dbReference type="InterPro" id="IPR052058">
    <property type="entry name" value="Alcohol_O-acetyltransferase"/>
</dbReference>
<keyword evidence="8" id="KW-0012">Acyltransferase</keyword>
<dbReference type="EC" id="2.3.1.282" evidence="5"/>
<evidence type="ECO:0000313" key="14">
    <source>
        <dbReference type="Proteomes" id="UP000629098"/>
    </source>
</evidence>
<dbReference type="RefSeq" id="WP_190833862.1">
    <property type="nucleotide sequence ID" value="NZ_CAWPPI010000080.1"/>
</dbReference>
<evidence type="ECO:0000256" key="11">
    <source>
        <dbReference type="ARBA" id="ARBA00033407"/>
    </source>
</evidence>
<evidence type="ECO:0000256" key="10">
    <source>
        <dbReference type="ARBA" id="ARBA00032317"/>
    </source>
</evidence>
<dbReference type="PANTHER" id="PTHR28037:SF1">
    <property type="entry name" value="ALCOHOL O-ACETYLTRANSFERASE 1-RELATED"/>
    <property type="match status" value="1"/>
</dbReference>
<comment type="caution">
    <text evidence="13">The sequence shown here is derived from an EMBL/GenBank/DDBJ whole genome shotgun (WGS) entry which is preliminary data.</text>
</comment>
<keyword evidence="7" id="KW-0808">Transferase</keyword>
<evidence type="ECO:0000256" key="1">
    <source>
        <dbReference type="ARBA" id="ARBA00000026"/>
    </source>
</evidence>
<dbReference type="AlphaFoldDB" id="A0A8J6XM80"/>
<comment type="catalytic activity">
    <reaction evidence="3">
        <text>2 a mycocerosyl-[mycocerosic acid synthase] + a phthiodiolone = a dimycocerosyl phthiodiolone + 2 holo-[mycocerosic acid synthase].</text>
        <dbReference type="EC" id="2.3.1.282"/>
    </reaction>
</comment>
<proteinExistence type="inferred from homology"/>
<protein>
    <recommendedName>
        <fullName evidence="6">Phthiocerol/phthiodiolone dimycocerosyl transferase</fullName>
        <ecNumber evidence="5">2.3.1.282</ecNumber>
    </recommendedName>
    <alternativeName>
        <fullName evidence="11">Acyltransferase PapA5</fullName>
    </alternativeName>
    <alternativeName>
        <fullName evidence="9">Phthiocerol/phthiodiolone O-acyltransferase</fullName>
    </alternativeName>
    <alternativeName>
        <fullName evidence="10">Polyketide synthase-associated protein A5</fullName>
    </alternativeName>
</protein>
<dbReference type="InterPro" id="IPR031641">
    <property type="entry name" value="PapA_C"/>
</dbReference>
<feature type="domain" description="Phthiocerol/phthiodiolone dimycocerosyl transferase C-terminal" evidence="12">
    <location>
        <begin position="207"/>
        <end position="367"/>
    </location>
</feature>
<comment type="similarity">
    <text evidence="4">Belongs to the acyltransferase PapA5 family.</text>
</comment>
<evidence type="ECO:0000313" key="13">
    <source>
        <dbReference type="EMBL" id="MBD2775451.1"/>
    </source>
</evidence>
<dbReference type="InterPro" id="IPR023213">
    <property type="entry name" value="CAT-like_dom_sf"/>
</dbReference>
<evidence type="ECO:0000256" key="9">
    <source>
        <dbReference type="ARBA" id="ARBA00030465"/>
    </source>
</evidence>
<dbReference type="Proteomes" id="UP000629098">
    <property type="component" value="Unassembled WGS sequence"/>
</dbReference>
<dbReference type="SUPFAM" id="SSF52777">
    <property type="entry name" value="CoA-dependent acyltransferases"/>
    <property type="match status" value="2"/>
</dbReference>
<gene>
    <name evidence="13" type="ORF">ICL16_26175</name>
</gene>
<dbReference type="Pfam" id="PF16911">
    <property type="entry name" value="PapA_C"/>
    <property type="match status" value="1"/>
</dbReference>
<reference evidence="13" key="1">
    <citation type="submission" date="2020-09" db="EMBL/GenBank/DDBJ databases">
        <title>Iningainema tapete sp. nov. (Scytonemataceae, Cyanobacteria) from greenhouses in central Florida (USA) produces two types of nodularin with biosynthetic potential for microcystin-LR and anabaenopeptins.</title>
        <authorList>
            <person name="Berthold D.E."/>
            <person name="Lefler F.W."/>
            <person name="Huang I.-S."/>
            <person name="Abdulla H."/>
            <person name="Zimba P.V."/>
            <person name="Laughinghouse H.D. IV."/>
        </authorList>
    </citation>
    <scope>NUCLEOTIDE SEQUENCE</scope>
    <source>
        <strain evidence="13">BLCCT55</strain>
    </source>
</reference>
<evidence type="ECO:0000256" key="2">
    <source>
        <dbReference type="ARBA" id="ARBA00000625"/>
    </source>
</evidence>
<name>A0A8J6XM80_9CYAN</name>
<dbReference type="PANTHER" id="PTHR28037">
    <property type="entry name" value="ALCOHOL O-ACETYLTRANSFERASE 1-RELATED"/>
    <property type="match status" value="1"/>
</dbReference>
<evidence type="ECO:0000256" key="3">
    <source>
        <dbReference type="ARBA" id="ARBA00001907"/>
    </source>
</evidence>
<evidence type="ECO:0000259" key="12">
    <source>
        <dbReference type="Pfam" id="PF16911"/>
    </source>
</evidence>
<dbReference type="Gene3D" id="3.30.559.30">
    <property type="entry name" value="Nonribosomal peptide synthetase, condensation domain"/>
    <property type="match status" value="1"/>
</dbReference>
<evidence type="ECO:0000256" key="5">
    <source>
        <dbReference type="ARBA" id="ARBA00012866"/>
    </source>
</evidence>
<dbReference type="Gene3D" id="3.30.559.10">
    <property type="entry name" value="Chloramphenicol acetyltransferase-like domain"/>
    <property type="match status" value="1"/>
</dbReference>